<evidence type="ECO:0000256" key="10">
    <source>
        <dbReference type="RuleBase" id="RU000688"/>
    </source>
</evidence>
<evidence type="ECO:0000256" key="9">
    <source>
        <dbReference type="ARBA" id="ARBA00023224"/>
    </source>
</evidence>
<reference evidence="14" key="1">
    <citation type="submission" date="2025-08" db="UniProtKB">
        <authorList>
            <consortium name="RefSeq"/>
        </authorList>
    </citation>
    <scope>IDENTIFICATION</scope>
</reference>
<evidence type="ECO:0000256" key="1">
    <source>
        <dbReference type="ARBA" id="ARBA00004651"/>
    </source>
</evidence>
<dbReference type="PRINTS" id="PR00242">
    <property type="entry name" value="DOPAMINER"/>
</dbReference>
<dbReference type="PRINTS" id="PR00237">
    <property type="entry name" value="GPCRRHODOPSN"/>
</dbReference>
<evidence type="ECO:0000259" key="12">
    <source>
        <dbReference type="PROSITE" id="PS50262"/>
    </source>
</evidence>
<dbReference type="InterPro" id="IPR000276">
    <property type="entry name" value="GPCR_Rhodpsn"/>
</dbReference>
<evidence type="ECO:0000256" key="2">
    <source>
        <dbReference type="ARBA" id="ARBA00022475"/>
    </source>
</evidence>
<sequence length="489" mass="54054">MDPRVSTVVTREPFSNDDGDIFFEDDISEYVLIGDNVSESVFIGDNISEGVFTSDNVSEGVLFNDNVSNGVFFNDNVSNGVLIGDNVSGRVLFNGVAWPADNATSRSSHVMASFAIGLTLSLIIFFAIAGNLLVCVAVYSDRHLRKRGNLFIVSLALADLLVATLVMPFALTNDLLGYWIFKIGFCNVWVSFDVMCSTASILNLCAISIDRYIHIRNPLRYYVKMKLRTVLLTIGGIWLGSILISFIPISLNWHMSFVVPADENATTTVAAADDAPPTCALEMNPTYAIVSSLISFYLPCIVMVWLYARLYKYARKHVKTIKALSVAPPTSLSAADDCTRKLTNSSLNSSSQGTREHKAAITVGVIMGVFLLCWMPFFCINIVVACCEECVPKTLWLFLTWLGYFNSSMNPIIYSIFNTEFREAFKRLLCIDKCAGLVNRSSTHVGSMITDATIHYSPSEASRFLYQDENGRKQSSSTILNTIEITTTM</sequence>
<protein>
    <submittedName>
        <fullName evidence="14">Dopamine receptor 1-like</fullName>
    </submittedName>
</protein>
<dbReference type="PROSITE" id="PS50262">
    <property type="entry name" value="G_PROTEIN_RECEP_F1_2"/>
    <property type="match status" value="1"/>
</dbReference>
<keyword evidence="7" id="KW-1015">Disulfide bond</keyword>
<name>A0ABM1DVE7_PRICU</name>
<feature type="transmembrane region" description="Helical" evidence="11">
    <location>
        <begin position="150"/>
        <end position="170"/>
    </location>
</feature>
<gene>
    <name evidence="14" type="primary">LOC106806479</name>
</gene>
<dbReference type="Gene3D" id="1.20.1070.10">
    <property type="entry name" value="Rhodopsin 7-helix transmembrane proteins"/>
    <property type="match status" value="1"/>
</dbReference>
<evidence type="ECO:0000256" key="3">
    <source>
        <dbReference type="ARBA" id="ARBA00022692"/>
    </source>
</evidence>
<feature type="transmembrane region" description="Helical" evidence="11">
    <location>
        <begin position="176"/>
        <end position="209"/>
    </location>
</feature>
<dbReference type="PANTHER" id="PTHR24248">
    <property type="entry name" value="ADRENERGIC RECEPTOR-RELATED G-PROTEIN COUPLED RECEPTOR"/>
    <property type="match status" value="1"/>
</dbReference>
<keyword evidence="9 10" id="KW-0807">Transducer</keyword>
<dbReference type="Proteomes" id="UP000695022">
    <property type="component" value="Unplaced"/>
</dbReference>
<proteinExistence type="inferred from homology"/>
<feature type="domain" description="G-protein coupled receptors family 1 profile" evidence="12">
    <location>
        <begin position="130"/>
        <end position="414"/>
    </location>
</feature>
<keyword evidence="3 10" id="KW-0812">Transmembrane</keyword>
<dbReference type="InterPro" id="IPR017452">
    <property type="entry name" value="GPCR_Rhodpsn_7TM"/>
</dbReference>
<dbReference type="SMART" id="SM01381">
    <property type="entry name" value="7TM_GPCR_Srsx"/>
    <property type="match status" value="1"/>
</dbReference>
<evidence type="ECO:0000256" key="11">
    <source>
        <dbReference type="SAM" id="Phobius"/>
    </source>
</evidence>
<feature type="transmembrane region" description="Helical" evidence="11">
    <location>
        <begin position="287"/>
        <end position="308"/>
    </location>
</feature>
<keyword evidence="6 11" id="KW-0472">Membrane</keyword>
<dbReference type="SUPFAM" id="SSF81321">
    <property type="entry name" value="Family A G protein-coupled receptor-like"/>
    <property type="match status" value="1"/>
</dbReference>
<evidence type="ECO:0000256" key="5">
    <source>
        <dbReference type="ARBA" id="ARBA00023040"/>
    </source>
</evidence>
<dbReference type="Pfam" id="PF00001">
    <property type="entry name" value="7tm_1"/>
    <property type="match status" value="1"/>
</dbReference>
<keyword evidence="13" id="KW-1185">Reference proteome</keyword>
<dbReference type="InterPro" id="IPR000929">
    <property type="entry name" value="Dopamine_rcpt"/>
</dbReference>
<keyword evidence="4 11" id="KW-1133">Transmembrane helix</keyword>
<evidence type="ECO:0000256" key="7">
    <source>
        <dbReference type="ARBA" id="ARBA00023157"/>
    </source>
</evidence>
<evidence type="ECO:0000256" key="6">
    <source>
        <dbReference type="ARBA" id="ARBA00023136"/>
    </source>
</evidence>
<accession>A0ABM1DVE7</accession>
<dbReference type="RefSeq" id="XP_014663918.1">
    <property type="nucleotide sequence ID" value="XM_014808432.1"/>
</dbReference>
<feature type="transmembrane region" description="Helical" evidence="11">
    <location>
        <begin position="395"/>
        <end position="417"/>
    </location>
</feature>
<keyword evidence="2" id="KW-1003">Cell membrane</keyword>
<dbReference type="PANTHER" id="PTHR24248:SF187">
    <property type="entry name" value="OCTOPAMINE RECEPTOR BETA-2R"/>
    <property type="match status" value="1"/>
</dbReference>
<dbReference type="PROSITE" id="PS00237">
    <property type="entry name" value="G_PROTEIN_RECEP_F1_1"/>
    <property type="match status" value="1"/>
</dbReference>
<organism evidence="13 14">
    <name type="scientific">Priapulus caudatus</name>
    <name type="common">Priapulid worm</name>
    <dbReference type="NCBI Taxonomy" id="37621"/>
    <lineage>
        <taxon>Eukaryota</taxon>
        <taxon>Metazoa</taxon>
        <taxon>Ecdysozoa</taxon>
        <taxon>Scalidophora</taxon>
        <taxon>Priapulida</taxon>
        <taxon>Priapulimorpha</taxon>
        <taxon>Priapulimorphida</taxon>
        <taxon>Priapulidae</taxon>
        <taxon>Priapulus</taxon>
    </lineage>
</organism>
<dbReference type="CDD" id="cd15065">
    <property type="entry name" value="7tmA_Ap5-HTB1-like"/>
    <property type="match status" value="1"/>
</dbReference>
<comment type="similarity">
    <text evidence="10">Belongs to the G-protein coupled receptor 1 family.</text>
</comment>
<feature type="transmembrane region" description="Helical" evidence="11">
    <location>
        <begin position="230"/>
        <end position="251"/>
    </location>
</feature>
<dbReference type="GeneID" id="106806479"/>
<evidence type="ECO:0000313" key="13">
    <source>
        <dbReference type="Proteomes" id="UP000695022"/>
    </source>
</evidence>
<keyword evidence="8 10" id="KW-0675">Receptor</keyword>
<feature type="transmembrane region" description="Helical" evidence="11">
    <location>
        <begin position="359"/>
        <end position="383"/>
    </location>
</feature>
<evidence type="ECO:0000256" key="8">
    <source>
        <dbReference type="ARBA" id="ARBA00023170"/>
    </source>
</evidence>
<evidence type="ECO:0000256" key="4">
    <source>
        <dbReference type="ARBA" id="ARBA00022989"/>
    </source>
</evidence>
<comment type="subcellular location">
    <subcellularLocation>
        <location evidence="1">Cell membrane</location>
        <topology evidence="1">Multi-pass membrane protein</topology>
    </subcellularLocation>
</comment>
<feature type="transmembrane region" description="Helical" evidence="11">
    <location>
        <begin position="114"/>
        <end position="138"/>
    </location>
</feature>
<evidence type="ECO:0000313" key="14">
    <source>
        <dbReference type="RefSeq" id="XP_014663918.1"/>
    </source>
</evidence>
<keyword evidence="5 10" id="KW-0297">G-protein coupled receptor</keyword>